<comment type="caution">
    <text evidence="3">The sequence shown here is derived from an EMBL/GenBank/DDBJ whole genome shotgun (WGS) entry which is preliminary data.</text>
</comment>
<accession>A0A917UBK2</accession>
<feature type="transmembrane region" description="Helical" evidence="2">
    <location>
        <begin position="16"/>
        <end position="40"/>
    </location>
</feature>
<feature type="compositionally biased region" description="Pro residues" evidence="1">
    <location>
        <begin position="247"/>
        <end position="256"/>
    </location>
</feature>
<dbReference type="RefSeq" id="WP_190255644.1">
    <property type="nucleotide sequence ID" value="NZ_BMPI01000059.1"/>
</dbReference>
<evidence type="ECO:0000313" key="3">
    <source>
        <dbReference type="EMBL" id="GGM69373.1"/>
    </source>
</evidence>
<sequence>MTVDAARPARPAQVTVAFWFQLAAVALLLGLVGLVVAYAVHFDDEISRAAALVPDADPAEVSSERSGNVFTSLILGVPTLLLAVWLAATAVPVSRGSNIARILVFVAGGGQLLICLLQGCGGFLVAPFFFAFDSADVSGTDVSGTGEVPWEESKFLETLYSDVDPFSEVSFLAGGAGALVVLMLTCVVVLLLALPPAHRYFVPRTAAPQAPGWPAVHPGAGYPLPVPYMVCPDPSVHFPPVAASPVTAPPPEPTSAPPTTTNDA</sequence>
<keyword evidence="2" id="KW-1133">Transmembrane helix</keyword>
<organism evidence="3 4">
    <name type="scientific">Dactylosporangium sucinum</name>
    <dbReference type="NCBI Taxonomy" id="1424081"/>
    <lineage>
        <taxon>Bacteria</taxon>
        <taxon>Bacillati</taxon>
        <taxon>Actinomycetota</taxon>
        <taxon>Actinomycetes</taxon>
        <taxon>Micromonosporales</taxon>
        <taxon>Micromonosporaceae</taxon>
        <taxon>Dactylosporangium</taxon>
    </lineage>
</organism>
<name>A0A917UBK2_9ACTN</name>
<evidence type="ECO:0000313" key="4">
    <source>
        <dbReference type="Proteomes" id="UP000642070"/>
    </source>
</evidence>
<keyword evidence="2" id="KW-0812">Transmembrane</keyword>
<keyword evidence="4" id="KW-1185">Reference proteome</keyword>
<reference evidence="3" key="1">
    <citation type="journal article" date="2014" name="Int. J. Syst. Evol. Microbiol.">
        <title>Complete genome sequence of Corynebacterium casei LMG S-19264T (=DSM 44701T), isolated from a smear-ripened cheese.</title>
        <authorList>
            <consortium name="US DOE Joint Genome Institute (JGI-PGF)"/>
            <person name="Walter F."/>
            <person name="Albersmeier A."/>
            <person name="Kalinowski J."/>
            <person name="Ruckert C."/>
        </authorList>
    </citation>
    <scope>NUCLEOTIDE SEQUENCE</scope>
    <source>
        <strain evidence="3">JCM 19831</strain>
    </source>
</reference>
<protein>
    <submittedName>
        <fullName evidence="3">Uncharacterized protein</fullName>
    </submittedName>
</protein>
<feature type="region of interest" description="Disordered" evidence="1">
    <location>
        <begin position="241"/>
        <end position="264"/>
    </location>
</feature>
<dbReference type="Proteomes" id="UP000642070">
    <property type="component" value="Unassembled WGS sequence"/>
</dbReference>
<feature type="transmembrane region" description="Helical" evidence="2">
    <location>
        <begin position="69"/>
        <end position="91"/>
    </location>
</feature>
<evidence type="ECO:0000256" key="2">
    <source>
        <dbReference type="SAM" id="Phobius"/>
    </source>
</evidence>
<evidence type="ECO:0000256" key="1">
    <source>
        <dbReference type="SAM" id="MobiDB-lite"/>
    </source>
</evidence>
<feature type="transmembrane region" description="Helical" evidence="2">
    <location>
        <begin position="103"/>
        <end position="130"/>
    </location>
</feature>
<feature type="transmembrane region" description="Helical" evidence="2">
    <location>
        <begin position="169"/>
        <end position="194"/>
    </location>
</feature>
<keyword evidence="2" id="KW-0472">Membrane</keyword>
<proteinExistence type="predicted"/>
<dbReference type="EMBL" id="BMPI01000059">
    <property type="protein sequence ID" value="GGM69373.1"/>
    <property type="molecule type" value="Genomic_DNA"/>
</dbReference>
<dbReference type="AlphaFoldDB" id="A0A917UBK2"/>
<gene>
    <name evidence="3" type="ORF">GCM10007977_083880</name>
</gene>
<reference evidence="3" key="2">
    <citation type="submission" date="2020-09" db="EMBL/GenBank/DDBJ databases">
        <authorList>
            <person name="Sun Q."/>
            <person name="Ohkuma M."/>
        </authorList>
    </citation>
    <scope>NUCLEOTIDE SEQUENCE</scope>
    <source>
        <strain evidence="3">JCM 19831</strain>
    </source>
</reference>